<dbReference type="Gene3D" id="1.25.10.10">
    <property type="entry name" value="Leucine-rich Repeat Variant"/>
    <property type="match status" value="1"/>
</dbReference>
<reference evidence="4" key="1">
    <citation type="journal article" date="2023" name="Commun. Biol.">
        <title>Genome analysis of Parmales, the sister group of diatoms, reveals the evolutionary specialization of diatoms from phago-mixotrophs to photoautotrophs.</title>
        <authorList>
            <person name="Ban H."/>
            <person name="Sato S."/>
            <person name="Yoshikawa S."/>
            <person name="Yamada K."/>
            <person name="Nakamura Y."/>
            <person name="Ichinomiya M."/>
            <person name="Sato N."/>
            <person name="Blanc-Mathieu R."/>
            <person name="Endo H."/>
            <person name="Kuwata A."/>
            <person name="Ogata H."/>
        </authorList>
    </citation>
    <scope>NUCLEOTIDE SEQUENCE [LARGE SCALE GENOMIC DNA]</scope>
    <source>
        <strain evidence="4">NIES 3699</strain>
    </source>
</reference>
<feature type="region of interest" description="Disordered" evidence="1">
    <location>
        <begin position="1"/>
        <end position="62"/>
    </location>
</feature>
<feature type="compositionally biased region" description="Basic residues" evidence="1">
    <location>
        <begin position="1040"/>
        <end position="1057"/>
    </location>
</feature>
<evidence type="ECO:0000313" key="3">
    <source>
        <dbReference type="EMBL" id="GMH46696.1"/>
    </source>
</evidence>
<protein>
    <recommendedName>
        <fullName evidence="2">C2 domain-containing protein</fullName>
    </recommendedName>
</protein>
<dbReference type="PROSITE" id="PS50004">
    <property type="entry name" value="C2"/>
    <property type="match status" value="1"/>
</dbReference>
<evidence type="ECO:0000259" key="2">
    <source>
        <dbReference type="PROSITE" id="PS50004"/>
    </source>
</evidence>
<comment type="caution">
    <text evidence="3">The sequence shown here is derived from an EMBL/GenBank/DDBJ whole genome shotgun (WGS) entry which is preliminary data.</text>
</comment>
<feature type="region of interest" description="Disordered" evidence="1">
    <location>
        <begin position="966"/>
        <end position="1085"/>
    </location>
</feature>
<dbReference type="CDD" id="cd00030">
    <property type="entry name" value="C2"/>
    <property type="match status" value="1"/>
</dbReference>
<dbReference type="SUPFAM" id="SSF49562">
    <property type="entry name" value="C2 domain (Calcium/lipid-binding domain, CaLB)"/>
    <property type="match status" value="1"/>
</dbReference>
<proteinExistence type="predicted"/>
<feature type="compositionally biased region" description="Basic and acidic residues" evidence="1">
    <location>
        <begin position="1058"/>
        <end position="1082"/>
    </location>
</feature>
<dbReference type="InterPro" id="IPR011989">
    <property type="entry name" value="ARM-like"/>
</dbReference>
<dbReference type="InterPro" id="IPR016024">
    <property type="entry name" value="ARM-type_fold"/>
</dbReference>
<sequence length="1138" mass="128158">MSDQILEDITAAREKLNELNEAHGGGGATTQQTDPNPPPPNISTTPRSKGSSMPNLADDSSMAEVSLVSQLTPNHNIGDGDQNSITDDANRSLDEQTQNTNNQTEPEGSNENSVVEGSLEGSNATGSTRKSLKREQTDPNNYNAVTVHLCYASGIRKWDASCDPFALVTVGSAKTTFEEKLSYLEETGYHDSLYETRVIEGTTEPEWNEVCTIAIPPDCKKTEIHVQVQDKDMSANDDLGEARLRLTKFVCDDEENPTEAELPLEGPGAGDDNPSIYVKLNFTNVDDETYDGSSVSGSLVSADGLAVENRRELMHPGEWVPEEWEIGRRKQWTGYWTCCGCKKHLSMYCPSLGDRVDFAHKLVERNEYLRMLPIKEAKAKALREKWMKERDEQKAVKKEREILLKESGGEEPLSDLERKHFFMSKEWKKAKGIWREPKTNLLSEAHGADENDLYEHRMRMVKPADISMVVGTMRKNITNHWMINQAMDIIQRLLVHRDAQKKCIQFGALPQILKGLNHHAETYEIQVLGMKALHKYTLYTVTQEKAMLNVDVTTMAVSRLKKFRDQEEMVLTCLEILKFTSKLRVNRARIFESGTITNVVFAIVDYKSNPKILCAAFLLLETLSSMARGKEEILSRGLVKLALNVMASYSESEEVLAASMGMLLLACEDERGLLQMLSSNGVATTIYAMKHLVHKAELQQRGLEFVKKLAGTTRGAKILDGIKGSWQWLAQGTESGNALVHLLPGPLQSKGWAMGDINERDDLHKGILFQEGYGAGRAIWSSSSLAKFMGLAQTDMKMEMNLAERDFYFETVRDLGLLPRNDEQKEYWFQRVKKFEKKNGIHIDELVERNQIRKFGGVLHEDRVADDDEDEEDKKEDGGGKPPAHPVPVYKHVKRKPARGTKSRKPPEPEVKEKVYEKRAVFLEGLKSSGWVRGDDTWAHQHGLDFDANFVEDGMAAHVIHGRHFEEHEEDGVGEGGDSDEEGGDEGQESVEEDDEEEEEEDEDDDDDDDEETYDSDGEDSSAVTFDTDGNYAEGTTAKKVVRHAHRGKKLKASKLKIARDIASRKPEKRRDVFHAKDRHGDLYIPPPLEKLFPEVVGTEMVTAKFRTKAYQEPFYEDPYRFGKTPEEIAAMDALKDL</sequence>
<feature type="region of interest" description="Disordered" evidence="1">
    <location>
        <begin position="860"/>
        <end position="912"/>
    </location>
</feature>
<dbReference type="Gene3D" id="2.60.40.150">
    <property type="entry name" value="C2 domain"/>
    <property type="match status" value="1"/>
</dbReference>
<dbReference type="InterPro" id="IPR035892">
    <property type="entry name" value="C2_domain_sf"/>
</dbReference>
<organism evidence="3 4">
    <name type="scientific">Triparma verrucosa</name>
    <dbReference type="NCBI Taxonomy" id="1606542"/>
    <lineage>
        <taxon>Eukaryota</taxon>
        <taxon>Sar</taxon>
        <taxon>Stramenopiles</taxon>
        <taxon>Ochrophyta</taxon>
        <taxon>Bolidophyceae</taxon>
        <taxon>Parmales</taxon>
        <taxon>Triparmaceae</taxon>
        <taxon>Triparma</taxon>
    </lineage>
</organism>
<evidence type="ECO:0000256" key="1">
    <source>
        <dbReference type="SAM" id="MobiDB-lite"/>
    </source>
</evidence>
<feature type="compositionally biased region" description="Acidic residues" evidence="1">
    <location>
        <begin position="968"/>
        <end position="1020"/>
    </location>
</feature>
<dbReference type="InterPro" id="IPR000008">
    <property type="entry name" value="C2_dom"/>
</dbReference>
<evidence type="ECO:0000313" key="4">
    <source>
        <dbReference type="Proteomes" id="UP001165160"/>
    </source>
</evidence>
<dbReference type="EMBL" id="BRXX01000551">
    <property type="protein sequence ID" value="GMH46696.1"/>
    <property type="molecule type" value="Genomic_DNA"/>
</dbReference>
<dbReference type="SMART" id="SM00239">
    <property type="entry name" value="C2"/>
    <property type="match status" value="1"/>
</dbReference>
<dbReference type="SUPFAM" id="SSF48371">
    <property type="entry name" value="ARM repeat"/>
    <property type="match status" value="1"/>
</dbReference>
<feature type="compositionally biased region" description="Basic and acidic residues" evidence="1">
    <location>
        <begin position="10"/>
        <end position="21"/>
    </location>
</feature>
<dbReference type="Proteomes" id="UP001165160">
    <property type="component" value="Unassembled WGS sequence"/>
</dbReference>
<dbReference type="Pfam" id="PF00168">
    <property type="entry name" value="C2"/>
    <property type="match status" value="1"/>
</dbReference>
<accession>A0A9W6Z6K2</accession>
<feature type="compositionally biased region" description="Basic residues" evidence="1">
    <location>
        <begin position="891"/>
        <end position="904"/>
    </location>
</feature>
<keyword evidence="4" id="KW-1185">Reference proteome</keyword>
<name>A0A9W6Z6K2_9STRA</name>
<dbReference type="AlphaFoldDB" id="A0A9W6Z6K2"/>
<feature type="region of interest" description="Disordered" evidence="1">
    <location>
        <begin position="94"/>
        <end position="137"/>
    </location>
</feature>
<gene>
    <name evidence="3" type="ORF">TrVE_jg370</name>
</gene>
<feature type="domain" description="C2" evidence="2">
    <location>
        <begin position="124"/>
        <end position="260"/>
    </location>
</feature>
<feature type="compositionally biased region" description="Acidic residues" evidence="1">
    <location>
        <begin position="864"/>
        <end position="874"/>
    </location>
</feature>
<feature type="compositionally biased region" description="Polar residues" evidence="1">
    <location>
        <begin position="95"/>
        <end position="129"/>
    </location>
</feature>